<evidence type="ECO:0000256" key="7">
    <source>
        <dbReference type="RuleBase" id="RU363032"/>
    </source>
</evidence>
<dbReference type="CDD" id="cd06261">
    <property type="entry name" value="TM_PBP2"/>
    <property type="match status" value="1"/>
</dbReference>
<proteinExistence type="inferred from homology"/>
<protein>
    <submittedName>
        <fullName evidence="9">Peptide/nickel transport system permease protein</fullName>
    </submittedName>
</protein>
<reference evidence="9 10" key="1">
    <citation type="submission" date="2016-10" db="EMBL/GenBank/DDBJ databases">
        <authorList>
            <person name="de Groot N.N."/>
        </authorList>
    </citation>
    <scope>NUCLEOTIDE SEQUENCE [LARGE SCALE GENOMIC DNA]</scope>
    <source>
        <strain evidence="9 10">AR40</strain>
    </source>
</reference>
<evidence type="ECO:0000256" key="4">
    <source>
        <dbReference type="ARBA" id="ARBA00022692"/>
    </source>
</evidence>
<comment type="similarity">
    <text evidence="7">Belongs to the binding-protein-dependent transport system permease family.</text>
</comment>
<evidence type="ECO:0000259" key="8">
    <source>
        <dbReference type="PROSITE" id="PS50928"/>
    </source>
</evidence>
<dbReference type="InterPro" id="IPR050366">
    <property type="entry name" value="BP-dependent_transpt_permease"/>
</dbReference>
<keyword evidence="4 7" id="KW-0812">Transmembrane</keyword>
<evidence type="ECO:0000313" key="9">
    <source>
        <dbReference type="EMBL" id="SER25492.1"/>
    </source>
</evidence>
<dbReference type="GO" id="GO:0005886">
    <property type="term" value="C:plasma membrane"/>
    <property type="evidence" value="ECO:0007669"/>
    <property type="project" value="UniProtKB-SubCell"/>
</dbReference>
<evidence type="ECO:0000256" key="2">
    <source>
        <dbReference type="ARBA" id="ARBA00022448"/>
    </source>
</evidence>
<comment type="subcellular location">
    <subcellularLocation>
        <location evidence="1 7">Cell membrane</location>
        <topology evidence="1 7">Multi-pass membrane protein</topology>
    </subcellularLocation>
</comment>
<dbReference type="PROSITE" id="PS50928">
    <property type="entry name" value="ABC_TM1"/>
    <property type="match status" value="1"/>
</dbReference>
<dbReference type="PANTHER" id="PTHR43386:SF1">
    <property type="entry name" value="D,D-DIPEPTIDE TRANSPORT SYSTEM PERMEASE PROTEIN DDPC-RELATED"/>
    <property type="match status" value="1"/>
</dbReference>
<evidence type="ECO:0000256" key="6">
    <source>
        <dbReference type="ARBA" id="ARBA00023136"/>
    </source>
</evidence>
<dbReference type="AlphaFoldDB" id="A0A1H9MP77"/>
<keyword evidence="5 7" id="KW-1133">Transmembrane helix</keyword>
<dbReference type="PANTHER" id="PTHR43386">
    <property type="entry name" value="OLIGOPEPTIDE TRANSPORT SYSTEM PERMEASE PROTEIN APPC"/>
    <property type="match status" value="1"/>
</dbReference>
<organism evidence="9 10">
    <name type="scientific">Butyrivibrio fibrisolvens</name>
    <dbReference type="NCBI Taxonomy" id="831"/>
    <lineage>
        <taxon>Bacteria</taxon>
        <taxon>Bacillati</taxon>
        <taxon>Bacillota</taxon>
        <taxon>Clostridia</taxon>
        <taxon>Lachnospirales</taxon>
        <taxon>Lachnospiraceae</taxon>
        <taxon>Butyrivibrio</taxon>
    </lineage>
</organism>
<feature type="transmembrane region" description="Helical" evidence="7">
    <location>
        <begin position="80"/>
        <end position="106"/>
    </location>
</feature>
<gene>
    <name evidence="9" type="ORF">SAMN04487884_103187</name>
</gene>
<feature type="transmembrane region" description="Helical" evidence="7">
    <location>
        <begin position="242"/>
        <end position="266"/>
    </location>
</feature>
<dbReference type="Proteomes" id="UP000182584">
    <property type="component" value="Unassembled WGS sequence"/>
</dbReference>
<dbReference type="EMBL" id="FOGJ01000003">
    <property type="protein sequence ID" value="SER25492.1"/>
    <property type="molecule type" value="Genomic_DNA"/>
</dbReference>
<keyword evidence="2 7" id="KW-0813">Transport</keyword>
<dbReference type="GO" id="GO:0055085">
    <property type="term" value="P:transmembrane transport"/>
    <property type="evidence" value="ECO:0007669"/>
    <property type="project" value="InterPro"/>
</dbReference>
<name>A0A1H9MP77_BUTFI</name>
<dbReference type="Gene3D" id="1.10.3720.10">
    <property type="entry name" value="MetI-like"/>
    <property type="match status" value="1"/>
</dbReference>
<evidence type="ECO:0000256" key="5">
    <source>
        <dbReference type="ARBA" id="ARBA00022989"/>
    </source>
</evidence>
<accession>A0A1H9MP77</accession>
<feature type="transmembrane region" description="Helical" evidence="7">
    <location>
        <begin position="142"/>
        <end position="160"/>
    </location>
</feature>
<feature type="transmembrane region" description="Helical" evidence="7">
    <location>
        <begin position="113"/>
        <end position="136"/>
    </location>
</feature>
<feature type="domain" description="ABC transmembrane type-1" evidence="8">
    <location>
        <begin position="78"/>
        <end position="267"/>
    </location>
</feature>
<dbReference type="InterPro" id="IPR035906">
    <property type="entry name" value="MetI-like_sf"/>
</dbReference>
<feature type="transmembrane region" description="Helical" evidence="7">
    <location>
        <begin position="17"/>
        <end position="38"/>
    </location>
</feature>
<evidence type="ECO:0000256" key="3">
    <source>
        <dbReference type="ARBA" id="ARBA00022475"/>
    </source>
</evidence>
<dbReference type="InterPro" id="IPR000515">
    <property type="entry name" value="MetI-like"/>
</dbReference>
<sequence>MKLSMIKYFKDKKINSFLLWGIILTGIMLLVVVIGMFWTPYDPTKMNASQKLQGMSLSHILGTDNKGRDIFSRVMYGSRITLAIACGTMIIGAGLGTLLGAITGYFGGFLDEVFMRIVDAMLAFPSILLALVIVSLFDSGNIVVMAALGIAFIPSFARIVRSEVLRCRNMDYVENARIQGASDFRIIFLHIMPNISGVLWSSVLIGFNNAVLAEAGLSYLGIGSQPPYDSLGNMLSSAQQFMLKNPICVLGPGFAIVWMVLGFSFLGEGLRKRA</sequence>
<evidence type="ECO:0000256" key="1">
    <source>
        <dbReference type="ARBA" id="ARBA00004651"/>
    </source>
</evidence>
<dbReference type="SUPFAM" id="SSF161098">
    <property type="entry name" value="MetI-like"/>
    <property type="match status" value="1"/>
</dbReference>
<keyword evidence="6 7" id="KW-0472">Membrane</keyword>
<dbReference type="eggNOG" id="COG1173">
    <property type="taxonomic scope" value="Bacteria"/>
</dbReference>
<dbReference type="Pfam" id="PF00528">
    <property type="entry name" value="BPD_transp_1"/>
    <property type="match status" value="1"/>
</dbReference>
<evidence type="ECO:0000313" key="10">
    <source>
        <dbReference type="Proteomes" id="UP000182584"/>
    </source>
</evidence>
<keyword evidence="3" id="KW-1003">Cell membrane</keyword>